<dbReference type="OrthoDB" id="206201at2759"/>
<dbReference type="Proteomes" id="UP000582016">
    <property type="component" value="Unassembled WGS sequence"/>
</dbReference>
<evidence type="ECO:0000256" key="5">
    <source>
        <dbReference type="ARBA" id="ARBA00022825"/>
    </source>
</evidence>
<name>A0A8H5JYA2_9HYPO</name>
<proteinExistence type="inferred from homology"/>
<dbReference type="GO" id="GO:0004252">
    <property type="term" value="F:serine-type endopeptidase activity"/>
    <property type="evidence" value="ECO:0007669"/>
    <property type="project" value="InterPro"/>
</dbReference>
<dbReference type="SUPFAM" id="SSF54897">
    <property type="entry name" value="Protease propeptides/inhibitors"/>
    <property type="match status" value="1"/>
</dbReference>
<dbReference type="PRINTS" id="PR00723">
    <property type="entry name" value="SUBTILISIN"/>
</dbReference>
<comment type="similarity">
    <text evidence="1 6">Belongs to the peptidase S8 family.</text>
</comment>
<evidence type="ECO:0000259" key="8">
    <source>
        <dbReference type="Pfam" id="PF05922"/>
    </source>
</evidence>
<accession>A0A8H5JYA2</accession>
<dbReference type="GO" id="GO:0006508">
    <property type="term" value="P:proteolysis"/>
    <property type="evidence" value="ECO:0007669"/>
    <property type="project" value="UniProtKB-KW"/>
</dbReference>
<evidence type="ECO:0000313" key="9">
    <source>
        <dbReference type="EMBL" id="KAF5563374.1"/>
    </source>
</evidence>
<dbReference type="InterPro" id="IPR000209">
    <property type="entry name" value="Peptidase_S8/S53_dom"/>
</dbReference>
<organism evidence="9 10">
    <name type="scientific">Fusarium phyllophilum</name>
    <dbReference type="NCBI Taxonomy" id="47803"/>
    <lineage>
        <taxon>Eukaryota</taxon>
        <taxon>Fungi</taxon>
        <taxon>Dikarya</taxon>
        <taxon>Ascomycota</taxon>
        <taxon>Pezizomycotina</taxon>
        <taxon>Sordariomycetes</taxon>
        <taxon>Hypocreomycetidae</taxon>
        <taxon>Hypocreales</taxon>
        <taxon>Nectriaceae</taxon>
        <taxon>Fusarium</taxon>
        <taxon>Fusarium fujikuroi species complex</taxon>
    </lineage>
</organism>
<feature type="domain" description="Peptidase S8/S53" evidence="7">
    <location>
        <begin position="131"/>
        <end position="315"/>
    </location>
</feature>
<evidence type="ECO:0000259" key="7">
    <source>
        <dbReference type="Pfam" id="PF00082"/>
    </source>
</evidence>
<comment type="caution">
    <text evidence="9">The sequence shown here is derived from an EMBL/GenBank/DDBJ whole genome shotgun (WGS) entry which is preliminary data.</text>
</comment>
<dbReference type="Gene3D" id="3.30.70.80">
    <property type="entry name" value="Peptidase S8 propeptide/proteinase inhibitor I9"/>
    <property type="match status" value="1"/>
</dbReference>
<evidence type="ECO:0000256" key="4">
    <source>
        <dbReference type="ARBA" id="ARBA00022801"/>
    </source>
</evidence>
<evidence type="ECO:0000256" key="6">
    <source>
        <dbReference type="PROSITE-ProRule" id="PRU01240"/>
    </source>
</evidence>
<evidence type="ECO:0000256" key="2">
    <source>
        <dbReference type="ARBA" id="ARBA00022670"/>
    </source>
</evidence>
<dbReference type="InterPro" id="IPR036852">
    <property type="entry name" value="Peptidase_S8/S53_dom_sf"/>
</dbReference>
<dbReference type="InterPro" id="IPR010259">
    <property type="entry name" value="S8pro/Inhibitor_I9"/>
</dbReference>
<dbReference type="PROSITE" id="PS00138">
    <property type="entry name" value="SUBTILASE_SER"/>
    <property type="match status" value="1"/>
</dbReference>
<dbReference type="Pfam" id="PF00082">
    <property type="entry name" value="Peptidase_S8"/>
    <property type="match status" value="1"/>
</dbReference>
<keyword evidence="5" id="KW-0720">Serine protease</keyword>
<dbReference type="Pfam" id="PF05922">
    <property type="entry name" value="Inhibitor_I9"/>
    <property type="match status" value="1"/>
</dbReference>
<feature type="domain" description="Inhibitor I9" evidence="8">
    <location>
        <begin position="25"/>
        <end position="88"/>
    </location>
</feature>
<dbReference type="PANTHER" id="PTHR43806">
    <property type="entry name" value="PEPTIDASE S8"/>
    <property type="match status" value="1"/>
</dbReference>
<reference evidence="9 10" key="1">
    <citation type="submission" date="2020-05" db="EMBL/GenBank/DDBJ databases">
        <title>Identification and distribution of gene clusters putatively required for synthesis of sphingolipid metabolism inhibitors in phylogenetically diverse species of the filamentous fungus Fusarium.</title>
        <authorList>
            <person name="Kim H.-S."/>
            <person name="Busman M."/>
            <person name="Brown D.W."/>
            <person name="Divon H."/>
            <person name="Uhlig S."/>
            <person name="Proctor R.H."/>
        </authorList>
    </citation>
    <scope>NUCLEOTIDE SEQUENCE [LARGE SCALE GENOMIC DNA]</scope>
    <source>
        <strain evidence="9 10">NRRL 13617</strain>
    </source>
</reference>
<protein>
    <submittedName>
        <fullName evidence="9">Serine protease</fullName>
    </submittedName>
</protein>
<evidence type="ECO:0000256" key="3">
    <source>
        <dbReference type="ARBA" id="ARBA00022729"/>
    </source>
</evidence>
<keyword evidence="10" id="KW-1185">Reference proteome</keyword>
<dbReference type="AlphaFoldDB" id="A0A8H5JYA2"/>
<dbReference type="InterPro" id="IPR050131">
    <property type="entry name" value="Peptidase_S8_subtilisin-like"/>
</dbReference>
<dbReference type="InterPro" id="IPR015500">
    <property type="entry name" value="Peptidase_S8_subtilisin-rel"/>
</dbReference>
<gene>
    <name evidence="9" type="ORF">FPHYL_5186</name>
</gene>
<dbReference type="EMBL" id="JAAOAQ010000169">
    <property type="protein sequence ID" value="KAF5563374.1"/>
    <property type="molecule type" value="Genomic_DNA"/>
</dbReference>
<dbReference type="PANTHER" id="PTHR43806:SF58">
    <property type="entry name" value="ALKALINE PROTEASE 1-RELATED"/>
    <property type="match status" value="1"/>
</dbReference>
<dbReference type="PROSITE" id="PS51892">
    <property type="entry name" value="SUBTILASE"/>
    <property type="match status" value="1"/>
</dbReference>
<dbReference type="SUPFAM" id="SSF52743">
    <property type="entry name" value="Subtilisin-like"/>
    <property type="match status" value="1"/>
</dbReference>
<dbReference type="Gene3D" id="3.40.50.200">
    <property type="entry name" value="Peptidase S8/S53 domain"/>
    <property type="match status" value="1"/>
</dbReference>
<keyword evidence="3" id="KW-0732">Signal</keyword>
<dbReference type="CDD" id="cd04077">
    <property type="entry name" value="Peptidases_S8_PCSK9_ProteinaseK_like"/>
    <property type="match status" value="1"/>
</dbReference>
<evidence type="ECO:0000256" key="1">
    <source>
        <dbReference type="ARBA" id="ARBA00011073"/>
    </source>
</evidence>
<dbReference type="InterPro" id="IPR037045">
    <property type="entry name" value="S8pro/Inhibitor_I9_sf"/>
</dbReference>
<evidence type="ECO:0000313" key="10">
    <source>
        <dbReference type="Proteomes" id="UP000582016"/>
    </source>
</evidence>
<keyword evidence="4" id="KW-0378">Hydrolase</keyword>
<comment type="caution">
    <text evidence="6">Lacks conserved residue(s) required for the propagation of feature annotation.</text>
</comment>
<dbReference type="InterPro" id="IPR034193">
    <property type="entry name" value="PCSK9_ProteinaseK-like"/>
</dbReference>
<keyword evidence="2 9" id="KW-0645">Protease</keyword>
<dbReference type="GO" id="GO:0005576">
    <property type="term" value="C:extracellular region"/>
    <property type="evidence" value="ECO:0007669"/>
    <property type="project" value="UniProtKB-ARBA"/>
</dbReference>
<dbReference type="InterPro" id="IPR023828">
    <property type="entry name" value="Peptidase_S8_Ser-AS"/>
</dbReference>
<sequence>MHLTLLSLAQAVAATSFIIPRGSDESESKDTVVMKTDAVSKTIASTVAKISSNADYTYSNLFNGFSASLTKSELKDLLNDLNVDFIEKVSTMYGAFTQKNAPWGLALPAKATYVLEVDHPEFEGRARFVQNFVDNADLDANGHGTHIVGIIGFKTYGVAKKTQLFAVKVLNEYTAGQTSGILAGMDFIVEDAATRKCPKGIVVNMSLSVACSPANNAAARYIVKLGYFLAVAAGNDDTDASHVSPSNEPMACTVGATAQKDTRASFSNYGVSVDVFAPGVDIKSTWIKGGLKLESGTSMATPHVTGLAAYLLGLKDIKASELCNLIASMSLKDVIKGIPENTVNLLIQNGEAK</sequence>